<dbReference type="InterPro" id="IPR005468">
    <property type="entry name" value="Avidin/str"/>
</dbReference>
<dbReference type="InterPro" id="IPR005469">
    <property type="entry name" value="Avidin"/>
</dbReference>
<comment type="similarity">
    <text evidence="2">Belongs to the avidin/streptavidin family.</text>
</comment>
<evidence type="ECO:0000256" key="6">
    <source>
        <dbReference type="ARBA" id="ARBA00023180"/>
    </source>
</evidence>
<gene>
    <name evidence="9" type="ORF">CI610_00181</name>
</gene>
<dbReference type="Gene3D" id="2.40.128.30">
    <property type="entry name" value="Avidin-like"/>
    <property type="match status" value="1"/>
</dbReference>
<evidence type="ECO:0000256" key="2">
    <source>
        <dbReference type="ARBA" id="ARBA00006297"/>
    </source>
</evidence>
<evidence type="ECO:0000256" key="4">
    <source>
        <dbReference type="ARBA" id="ARBA00022729"/>
    </source>
</evidence>
<evidence type="ECO:0000256" key="8">
    <source>
        <dbReference type="SAM" id="Phobius"/>
    </source>
</evidence>
<dbReference type="EMBL" id="NSIT01000004">
    <property type="protein sequence ID" value="PJE80838.1"/>
    <property type="molecule type" value="Genomic_DNA"/>
</dbReference>
<dbReference type="PRINTS" id="PR00709">
    <property type="entry name" value="AVIDIN"/>
</dbReference>
<evidence type="ECO:0000256" key="1">
    <source>
        <dbReference type="ARBA" id="ARBA00004613"/>
    </source>
</evidence>
<dbReference type="InterPro" id="IPR051764">
    <property type="entry name" value="Avidin/Streptavidin-rel"/>
</dbReference>
<dbReference type="PANTHER" id="PTHR34399:SF3">
    <property type="entry name" value="AVID PROTEIN-RELATED"/>
    <property type="match status" value="1"/>
</dbReference>
<comment type="caution">
    <text evidence="9">The sequence shown here is derived from an EMBL/GenBank/DDBJ whole genome shotgun (WGS) entry which is preliminary data.</text>
</comment>
<organism evidence="9">
    <name type="scientific">invertebrate metagenome</name>
    <dbReference type="NCBI Taxonomy" id="1711999"/>
    <lineage>
        <taxon>unclassified sequences</taxon>
        <taxon>metagenomes</taxon>
        <taxon>organismal metagenomes</taxon>
    </lineage>
</organism>
<reference evidence="9" key="1">
    <citation type="journal article" date="2017" name="Appl. Environ. Microbiol.">
        <title>Molecular characterization of an Endozoicomonas-like organism causing infection in king scallop Pecten maximus L.</title>
        <authorList>
            <person name="Cano I."/>
            <person name="van Aerle R."/>
            <person name="Ross S."/>
            <person name="Verner-Jeffreys D.W."/>
            <person name="Paley R.K."/>
            <person name="Rimmer G."/>
            <person name="Ryder D."/>
            <person name="Hooper P."/>
            <person name="Stone D."/>
            <person name="Feist S.W."/>
        </authorList>
    </citation>
    <scope>NUCLEOTIDE SEQUENCE</scope>
</reference>
<evidence type="ECO:0000256" key="3">
    <source>
        <dbReference type="ARBA" id="ARBA00022525"/>
    </source>
</evidence>
<dbReference type="GO" id="GO:0005576">
    <property type="term" value="C:extracellular region"/>
    <property type="evidence" value="ECO:0007669"/>
    <property type="project" value="UniProtKB-SubCell"/>
</dbReference>
<keyword evidence="8" id="KW-0472">Membrane</keyword>
<keyword evidence="8" id="KW-0812">Transmembrane</keyword>
<keyword evidence="7" id="KW-0092">Biotin</keyword>
<evidence type="ECO:0000313" key="9">
    <source>
        <dbReference type="EMBL" id="PJE80838.1"/>
    </source>
</evidence>
<dbReference type="InterPro" id="IPR036896">
    <property type="entry name" value="Avidin-like_sf"/>
</dbReference>
<keyword evidence="5" id="KW-1015">Disulfide bond</keyword>
<name>A0A2H9TCL1_9ZZZZ</name>
<keyword evidence="8" id="KW-1133">Transmembrane helix</keyword>
<keyword evidence="3" id="KW-0964">Secreted</keyword>
<sequence length="173" mass="18651">MGQDDIVCGQFLYRVIAVLGIAMMGMVNFAEAEPAMMNQVVKKQTFAESKPDLEGKWVNQRGSSLSIQNGSEGVLKGTFTTAVAKTKNCIGLPVSFTGAQNGNAIAFSFSMAPGGSPVVIATTGLLVQEKGMEQLKTFSSIQYQGKDEWNSRVVCNDVYKRVVVKKSNKGNKK</sequence>
<protein>
    <submittedName>
        <fullName evidence="9">Uncharacterized protein</fullName>
    </submittedName>
</protein>
<dbReference type="GO" id="GO:0009374">
    <property type="term" value="F:biotin binding"/>
    <property type="evidence" value="ECO:0007669"/>
    <property type="project" value="InterPro"/>
</dbReference>
<dbReference type="SUPFAM" id="SSF50876">
    <property type="entry name" value="Avidin/streptavidin"/>
    <property type="match status" value="1"/>
</dbReference>
<dbReference type="Pfam" id="PF01382">
    <property type="entry name" value="Avidin"/>
    <property type="match status" value="1"/>
</dbReference>
<dbReference type="PANTHER" id="PTHR34399">
    <property type="entry name" value="AVIDIN-RELATED"/>
    <property type="match status" value="1"/>
</dbReference>
<proteinExistence type="inferred from homology"/>
<accession>A0A2H9TCL1</accession>
<keyword evidence="6" id="KW-0325">Glycoprotein</keyword>
<comment type="subcellular location">
    <subcellularLocation>
        <location evidence="1">Secreted</location>
    </subcellularLocation>
</comment>
<keyword evidence="4" id="KW-0732">Signal</keyword>
<evidence type="ECO:0000256" key="7">
    <source>
        <dbReference type="ARBA" id="ARBA00023267"/>
    </source>
</evidence>
<dbReference type="AlphaFoldDB" id="A0A2H9TCL1"/>
<feature type="transmembrane region" description="Helical" evidence="8">
    <location>
        <begin position="12"/>
        <end position="30"/>
    </location>
</feature>
<evidence type="ECO:0000256" key="5">
    <source>
        <dbReference type="ARBA" id="ARBA00023157"/>
    </source>
</evidence>
<dbReference type="PROSITE" id="PS51326">
    <property type="entry name" value="AVIDIN_2"/>
    <property type="match status" value="1"/>
</dbReference>